<comment type="similarity">
    <text evidence="1 2">Belongs to the SCAR/WAVE family.</text>
</comment>
<dbReference type="RefSeq" id="XP_019850432.1">
    <property type="nucleotide sequence ID" value="XM_019994873.1"/>
</dbReference>
<dbReference type="GeneID" id="100638255"/>
<dbReference type="GO" id="GO:0071933">
    <property type="term" value="F:Arp2/3 complex binding"/>
    <property type="evidence" value="ECO:0007669"/>
    <property type="project" value="TreeGrafter"/>
</dbReference>
<dbReference type="KEGG" id="aqu:100638255"/>
<dbReference type="Proteomes" id="UP000007879">
    <property type="component" value="Unassembled WGS sequence"/>
</dbReference>
<evidence type="ECO:0000313" key="6">
    <source>
        <dbReference type="Proteomes" id="UP000007879"/>
    </source>
</evidence>
<dbReference type="Gene3D" id="1.20.5.340">
    <property type="match status" value="1"/>
</dbReference>
<evidence type="ECO:0000256" key="1">
    <source>
        <dbReference type="ARBA" id="ARBA00006993"/>
    </source>
</evidence>
<dbReference type="InterPro" id="IPR003124">
    <property type="entry name" value="WH2_dom"/>
</dbReference>
<evidence type="ECO:0000256" key="2">
    <source>
        <dbReference type="RuleBase" id="RU367034"/>
    </source>
</evidence>
<dbReference type="GO" id="GO:0031209">
    <property type="term" value="C:SCAR complex"/>
    <property type="evidence" value="ECO:0007669"/>
    <property type="project" value="TreeGrafter"/>
</dbReference>
<sequence>MPLVKRAIEPVFVCRSQLNEKIKNELEGVVVNSLSGLILQLSSLSKHAENLFGELFNEANNIFQRSTTLTRRVGDLNKSLKQMDATVKEEVKVEDIISMTHFKSKHMEDQQILSRQTLPTAVYESYTSCDQPPALNDFTQYRDDGKEGLKFYTDPNYFYRLWVEAQNELLEKKKKRVTKLYAEEKKKRRRNRDNQPKKEIRVAEKKKFIGADVEFRDVVAENRSSAQLVRVSRDSNVSGFDDSTGYPPSDPSPENIRRSGSIAANKPSYAPPPPPVSNIGQESPRPVVKPIAPPPPPPVDLAPMQQYNAPAPPPPPPPPMANIPAPPPPPPTAVPIEVTAPAAAAAPVAKPPDDPRNDLLAAIRLGKQLRKVEEQTQVEKKQQSHGNDVASILARRIAFELSDSESGSDDSDSDSDWDD</sequence>
<evidence type="ECO:0000313" key="5">
    <source>
        <dbReference type="EnsemblMetazoa" id="XP_019850432.1"/>
    </source>
</evidence>
<dbReference type="Pfam" id="PF02205">
    <property type="entry name" value="WH2"/>
    <property type="match status" value="1"/>
</dbReference>
<feature type="compositionally biased region" description="Pro residues" evidence="3">
    <location>
        <begin position="310"/>
        <end position="333"/>
    </location>
</feature>
<comment type="function">
    <text evidence="2">Downstream effector molecule involved in the transmission of signals from tyrosine kinase receptors and small GTPases to the actin cytoskeleton. Promotes formation of actin filaments. Part of the WAVE complex that regulates lamellipodia formation. The WAVE complex regulates actin filament reorganization via its interaction with the Arp2/3 complex.</text>
</comment>
<dbReference type="InterPro" id="IPR028288">
    <property type="entry name" value="SCAR/WAVE_fam"/>
</dbReference>
<feature type="compositionally biased region" description="Acidic residues" evidence="3">
    <location>
        <begin position="402"/>
        <end position="419"/>
    </location>
</feature>
<reference evidence="6" key="1">
    <citation type="journal article" date="2010" name="Nature">
        <title>The Amphimedon queenslandica genome and the evolution of animal complexity.</title>
        <authorList>
            <person name="Srivastava M."/>
            <person name="Simakov O."/>
            <person name="Chapman J."/>
            <person name="Fahey B."/>
            <person name="Gauthier M.E."/>
            <person name="Mitros T."/>
            <person name="Richards G.S."/>
            <person name="Conaco C."/>
            <person name="Dacre M."/>
            <person name="Hellsten U."/>
            <person name="Larroux C."/>
            <person name="Putnam N.H."/>
            <person name="Stanke M."/>
            <person name="Adamska M."/>
            <person name="Darling A."/>
            <person name="Degnan S.M."/>
            <person name="Oakley T.H."/>
            <person name="Plachetzki D.C."/>
            <person name="Zhai Y."/>
            <person name="Adamski M."/>
            <person name="Calcino A."/>
            <person name="Cummins S.F."/>
            <person name="Goodstein D.M."/>
            <person name="Harris C."/>
            <person name="Jackson D.J."/>
            <person name="Leys S.P."/>
            <person name="Shu S."/>
            <person name="Woodcroft B.J."/>
            <person name="Vervoort M."/>
            <person name="Kosik K.S."/>
            <person name="Manning G."/>
            <person name="Degnan B.M."/>
            <person name="Rokhsar D.S."/>
        </authorList>
    </citation>
    <scope>NUCLEOTIDE SEQUENCE [LARGE SCALE GENOMIC DNA]</scope>
</reference>
<comment type="subunit">
    <text evidence="2">Binds actin and the Arp2/3 complex.</text>
</comment>
<keyword evidence="2" id="KW-0206">Cytoskeleton</keyword>
<feature type="compositionally biased region" description="Pro residues" evidence="3">
    <location>
        <begin position="291"/>
        <end position="300"/>
    </location>
</feature>
<dbReference type="GO" id="GO:0005856">
    <property type="term" value="C:cytoskeleton"/>
    <property type="evidence" value="ECO:0007669"/>
    <property type="project" value="UniProtKB-SubCell"/>
</dbReference>
<keyword evidence="2" id="KW-0963">Cytoplasm</keyword>
<feature type="domain" description="WH2" evidence="4">
    <location>
        <begin position="355"/>
        <end position="372"/>
    </location>
</feature>
<dbReference type="GO" id="GO:0030036">
    <property type="term" value="P:actin cytoskeleton organization"/>
    <property type="evidence" value="ECO:0007669"/>
    <property type="project" value="UniProtKB-UniRule"/>
</dbReference>
<organism evidence="5 6">
    <name type="scientific">Amphimedon queenslandica</name>
    <name type="common">Sponge</name>
    <dbReference type="NCBI Taxonomy" id="400682"/>
    <lineage>
        <taxon>Eukaryota</taxon>
        <taxon>Metazoa</taxon>
        <taxon>Porifera</taxon>
        <taxon>Demospongiae</taxon>
        <taxon>Heteroscleromorpha</taxon>
        <taxon>Haplosclerida</taxon>
        <taxon>Niphatidae</taxon>
        <taxon>Amphimedon</taxon>
    </lineage>
</organism>
<accession>A0AAN0J112</accession>
<dbReference type="PANTHER" id="PTHR12902">
    <property type="entry name" value="WASP-1"/>
    <property type="match status" value="1"/>
</dbReference>
<dbReference type="GO" id="GO:0003779">
    <property type="term" value="F:actin binding"/>
    <property type="evidence" value="ECO:0007669"/>
    <property type="project" value="UniProtKB-UniRule"/>
</dbReference>
<proteinExistence type="inferred from homology"/>
<dbReference type="EnsemblMetazoa" id="XM_019994873.1">
    <property type="protein sequence ID" value="XP_019850432.1"/>
    <property type="gene ID" value="LOC100638255"/>
</dbReference>
<dbReference type="AlphaFoldDB" id="A0AAN0J112"/>
<reference evidence="5" key="2">
    <citation type="submission" date="2024-06" db="UniProtKB">
        <authorList>
            <consortium name="EnsemblMetazoa"/>
        </authorList>
    </citation>
    <scope>IDENTIFICATION</scope>
</reference>
<dbReference type="GO" id="GO:2000601">
    <property type="term" value="P:positive regulation of Arp2/3 complex-mediated actin nucleation"/>
    <property type="evidence" value="ECO:0007669"/>
    <property type="project" value="TreeGrafter"/>
</dbReference>
<evidence type="ECO:0000259" key="4">
    <source>
        <dbReference type="PROSITE" id="PS51082"/>
    </source>
</evidence>
<comment type="subcellular location">
    <subcellularLocation>
        <location evidence="2">Cytoplasm</location>
        <location evidence="2">Cytoskeleton</location>
    </subcellularLocation>
</comment>
<keyword evidence="2" id="KW-0009">Actin-binding</keyword>
<dbReference type="Gene3D" id="6.10.280.150">
    <property type="match status" value="2"/>
</dbReference>
<keyword evidence="6" id="KW-1185">Reference proteome</keyword>
<dbReference type="GO" id="GO:0034237">
    <property type="term" value="F:protein kinase A regulatory subunit binding"/>
    <property type="evidence" value="ECO:0007669"/>
    <property type="project" value="TreeGrafter"/>
</dbReference>
<dbReference type="SMART" id="SM00246">
    <property type="entry name" value="WH2"/>
    <property type="match status" value="1"/>
</dbReference>
<name>A0AAN0J112_AMPQE</name>
<dbReference type="PROSITE" id="PS51082">
    <property type="entry name" value="WH2"/>
    <property type="match status" value="1"/>
</dbReference>
<dbReference type="PANTHER" id="PTHR12902:SF1">
    <property type="entry name" value="WISKOTT-ALDRICH SYNDROME PROTEIN FAMILY MEMBER"/>
    <property type="match status" value="1"/>
</dbReference>
<protein>
    <recommendedName>
        <fullName evidence="2">Wiskott-Aldrich syndrome protein family member</fullName>
        <shortName evidence="2">WASP family protein member</shortName>
    </recommendedName>
</protein>
<feature type="region of interest" description="Disordered" evidence="3">
    <location>
        <begin position="235"/>
        <end position="335"/>
    </location>
</feature>
<feature type="region of interest" description="Disordered" evidence="3">
    <location>
        <begin position="400"/>
        <end position="419"/>
    </location>
</feature>
<evidence type="ECO:0000256" key="3">
    <source>
        <dbReference type="SAM" id="MobiDB-lite"/>
    </source>
</evidence>